<evidence type="ECO:0000313" key="2">
    <source>
        <dbReference type="Proteomes" id="UP001157034"/>
    </source>
</evidence>
<protein>
    <submittedName>
        <fullName evidence="1">Uncharacterized protein</fullName>
    </submittedName>
</protein>
<dbReference type="RefSeq" id="WP_284253437.1">
    <property type="nucleotide sequence ID" value="NZ_BSVB01000001.1"/>
</dbReference>
<keyword evidence="2" id="KW-1185">Reference proteome</keyword>
<dbReference type="EMBL" id="BSVB01000001">
    <property type="protein sequence ID" value="GMA94527.1"/>
    <property type="molecule type" value="Genomic_DNA"/>
</dbReference>
<comment type="caution">
    <text evidence="1">The sequence shown here is derived from an EMBL/GenBank/DDBJ whole genome shotgun (WGS) entry which is preliminary data.</text>
</comment>
<evidence type="ECO:0000313" key="1">
    <source>
        <dbReference type="EMBL" id="GMA94527.1"/>
    </source>
</evidence>
<dbReference type="Proteomes" id="UP001157034">
    <property type="component" value="Unassembled WGS sequence"/>
</dbReference>
<organism evidence="1 2">
    <name type="scientific">Pseudolysinimonas kribbensis</name>
    <dbReference type="NCBI Taxonomy" id="433641"/>
    <lineage>
        <taxon>Bacteria</taxon>
        <taxon>Bacillati</taxon>
        <taxon>Actinomycetota</taxon>
        <taxon>Actinomycetes</taxon>
        <taxon>Micrococcales</taxon>
        <taxon>Microbacteriaceae</taxon>
        <taxon>Pseudolysinimonas</taxon>
    </lineage>
</organism>
<reference evidence="2" key="1">
    <citation type="journal article" date="2019" name="Int. J. Syst. Evol. Microbiol.">
        <title>The Global Catalogue of Microorganisms (GCM) 10K type strain sequencing project: providing services to taxonomists for standard genome sequencing and annotation.</title>
        <authorList>
            <consortium name="The Broad Institute Genomics Platform"/>
            <consortium name="The Broad Institute Genome Sequencing Center for Infectious Disease"/>
            <person name="Wu L."/>
            <person name="Ma J."/>
        </authorList>
    </citation>
    <scope>NUCLEOTIDE SEQUENCE [LARGE SCALE GENOMIC DNA]</scope>
    <source>
        <strain evidence="2">NBRC 108894</strain>
    </source>
</reference>
<name>A0ABQ6K1Q0_9MICO</name>
<gene>
    <name evidence="1" type="ORF">GCM10025881_13510</name>
</gene>
<proteinExistence type="predicted"/>
<accession>A0ABQ6K1Q0</accession>
<sequence>MLEAEHTVTLHRDSPLIDLAVRIDKPARLEPESIFVAFPWAIAGPEFLVETAGAVFAADTEQLPDTSRDWYFLQHAVGVRGGGAAVLWGSVDAPLVQLGGFQTGRWARRLDAPAGHINSWVMNNLHFTNFAARQEFHGTLRYRFRPIAPGGLRDAVRAFGEDLALPLQARAVTLGAERVE</sequence>